<keyword evidence="2" id="KW-1185">Reference proteome</keyword>
<evidence type="ECO:0000313" key="1">
    <source>
        <dbReference type="EMBL" id="AOP33304.1"/>
    </source>
</evidence>
<dbReference type="EMBL" id="CP015217">
    <property type="protein sequence ID" value="AOP33304.1"/>
    <property type="molecule type" value="Genomic_DNA"/>
</dbReference>
<proteinExistence type="predicted"/>
<dbReference type="KEGG" id="laj:A0128_05245"/>
<sequence length="83" mass="10045">MGIILQVDVFLWGRRENSFQSRFFREEKKESDEQSNSILKSRCFDLILLKSVSELFLFIRILMFPCFFFEPKERLEKRVVGFV</sequence>
<reference evidence="1 2" key="1">
    <citation type="submission" date="2016-04" db="EMBL/GenBank/DDBJ databases">
        <title>Complete genome seqeunce of Leptospira alstonii serovar Room22.</title>
        <authorList>
            <person name="Nally J.E."/>
            <person name="Bayles D.O."/>
            <person name="Hurley D."/>
            <person name="Fanning S."/>
            <person name="McMahon B.J."/>
            <person name="Arent Z."/>
        </authorList>
    </citation>
    <scope>NUCLEOTIDE SEQUENCE [LARGE SCALE GENOMIC DNA]</scope>
    <source>
        <strain evidence="1 2">GWTS #1</strain>
    </source>
</reference>
<dbReference type="AlphaFoldDB" id="A0A1D7UUT6"/>
<accession>A0A1D7UUT6</accession>
<dbReference type="Proteomes" id="UP000094197">
    <property type="component" value="Chromosome 1"/>
</dbReference>
<evidence type="ECO:0000313" key="2">
    <source>
        <dbReference type="Proteomes" id="UP000094197"/>
    </source>
</evidence>
<protein>
    <submittedName>
        <fullName evidence="1">Uncharacterized protein</fullName>
    </submittedName>
</protein>
<organism evidence="1 2">
    <name type="scientific">Leptospira tipperaryensis</name>
    <dbReference type="NCBI Taxonomy" id="2564040"/>
    <lineage>
        <taxon>Bacteria</taxon>
        <taxon>Pseudomonadati</taxon>
        <taxon>Spirochaetota</taxon>
        <taxon>Spirochaetia</taxon>
        <taxon>Leptospirales</taxon>
        <taxon>Leptospiraceae</taxon>
        <taxon>Leptospira</taxon>
    </lineage>
</organism>
<gene>
    <name evidence="1" type="ORF">A0128_05245</name>
</gene>
<name>A0A1D7UUT6_9LEPT</name>